<dbReference type="AlphaFoldDB" id="A0A5C8F519"/>
<gene>
    <name evidence="3" type="ORF">EPJ71_02060</name>
    <name evidence="2" type="ORF">EPJ73_10890</name>
    <name evidence="1" type="ORF">EPJ80_08590</name>
    <name evidence="4" type="ORF">EPJ81_06080</name>
</gene>
<reference evidence="5 6" key="1">
    <citation type="journal article" date="1992" name="Lakartidningen">
        <title>[Penicillin V and not amoxicillin is the first choice preparation in acute otitis].</title>
        <authorList>
            <person name="Kamme C."/>
            <person name="Lundgren K."/>
            <person name="Prellner K."/>
        </authorList>
    </citation>
    <scope>NUCLEOTIDE SEQUENCE [LARGE SCALE GENOMIC DNA]</scope>
    <source>
        <strain evidence="4 7">PC3997IV</strain>
        <strain evidence="2 6">PC4597II</strain>
        <strain evidence="3 5">PC5099IV</strain>
        <strain evidence="1 8">W1</strain>
    </source>
</reference>
<comment type="caution">
    <text evidence="1">The sequence shown here is derived from an EMBL/GenBank/DDBJ whole genome shotgun (WGS) entry which is preliminary data.</text>
</comment>
<protein>
    <recommendedName>
        <fullName evidence="9">C2H2-type domain-containing protein</fullName>
    </recommendedName>
</protein>
<evidence type="ECO:0000313" key="2">
    <source>
        <dbReference type="EMBL" id="TXJ24339.1"/>
    </source>
</evidence>
<evidence type="ECO:0000313" key="8">
    <source>
        <dbReference type="Proteomes" id="UP000325116"/>
    </source>
</evidence>
<evidence type="ECO:0000313" key="5">
    <source>
        <dbReference type="Proteomes" id="UP000322659"/>
    </source>
</evidence>
<dbReference type="Proteomes" id="UP000325002">
    <property type="component" value="Unassembled WGS sequence"/>
</dbReference>
<sequence>MANFYCEYCGSKYSSVASLTASSCSRHPDGSYKGKHKLYEGSEKSQYTCKYCGQNYPNIASLTASSCARHPSGSYKGKHAPAL</sequence>
<evidence type="ECO:0000313" key="6">
    <source>
        <dbReference type="Proteomes" id="UP000324336"/>
    </source>
</evidence>
<evidence type="ECO:0000313" key="7">
    <source>
        <dbReference type="Proteomes" id="UP000325002"/>
    </source>
</evidence>
<dbReference type="EMBL" id="SAYA01000023">
    <property type="protein sequence ID" value="TXJ24339.1"/>
    <property type="molecule type" value="Genomic_DNA"/>
</dbReference>
<dbReference type="RefSeq" id="WP_021958172.1">
    <property type="nucleotide sequence ID" value="NZ_SAXT01000005.1"/>
</dbReference>
<proteinExistence type="predicted"/>
<evidence type="ECO:0000313" key="3">
    <source>
        <dbReference type="EMBL" id="TXJ34039.1"/>
    </source>
</evidence>
<dbReference type="EMBL" id="SAYD01000018">
    <property type="protein sequence ID" value="TXJ38698.1"/>
    <property type="molecule type" value="Genomic_DNA"/>
</dbReference>
<keyword evidence="5" id="KW-1185">Reference proteome</keyword>
<dbReference type="Proteomes" id="UP000325116">
    <property type="component" value="Unassembled WGS sequence"/>
</dbReference>
<evidence type="ECO:0008006" key="9">
    <source>
        <dbReference type="Google" id="ProtNLM"/>
    </source>
</evidence>
<dbReference type="EMBL" id="SAXZ01000002">
    <property type="protein sequence ID" value="TXJ34039.1"/>
    <property type="molecule type" value="Genomic_DNA"/>
</dbReference>
<organism evidence="1 8">
    <name type="scientific">Brachyspira aalborgi</name>
    <dbReference type="NCBI Taxonomy" id="29522"/>
    <lineage>
        <taxon>Bacteria</taxon>
        <taxon>Pseudomonadati</taxon>
        <taxon>Spirochaetota</taxon>
        <taxon>Spirochaetia</taxon>
        <taxon>Brachyspirales</taxon>
        <taxon>Brachyspiraceae</taxon>
        <taxon>Brachyspira</taxon>
    </lineage>
</organism>
<dbReference type="Proteomes" id="UP000324336">
    <property type="component" value="Unassembled WGS sequence"/>
</dbReference>
<dbReference type="Proteomes" id="UP000322659">
    <property type="component" value="Unassembled WGS sequence"/>
</dbReference>
<name>A0A5C8F519_9SPIR</name>
<evidence type="ECO:0000313" key="1">
    <source>
        <dbReference type="EMBL" id="TXJ11759.1"/>
    </source>
</evidence>
<reference evidence="1" key="2">
    <citation type="submission" date="2019-01" db="EMBL/GenBank/DDBJ databases">
        <authorList>
            <person name="Thorell K."/>
        </authorList>
    </citation>
    <scope>NUCLEOTIDE SEQUENCE</scope>
    <source>
        <strain evidence="4">PC3997IV</strain>
        <strain evidence="2">PC4597II</strain>
        <strain evidence="3">PC5099IV</strain>
        <strain evidence="1">W1</strain>
    </source>
</reference>
<evidence type="ECO:0000313" key="4">
    <source>
        <dbReference type="EMBL" id="TXJ38698.1"/>
    </source>
</evidence>
<dbReference type="EMBL" id="SAXT01000005">
    <property type="protein sequence ID" value="TXJ11759.1"/>
    <property type="molecule type" value="Genomic_DNA"/>
</dbReference>
<accession>A0A5C8F519</accession>